<sequence>MAPIPRNPGADASESPNAALDHKKWDSVKTWTFAQLLASSFAKASLEDAMRTGSNSPSSSIESVNKTVKETGSNDWDCSYSCLKTVSSSAPTSGNNDWDCSYSSLKPVASRPTISASSSSSTLLSDADTTHLQHSIEELFEHEETVEEESEDRDPARYVFDIVRIIGSGSYGTVLLCRLRACPNRLFAVKVVYKSKLGSINGLDGDRNATREARRLLTEKKTKQVAPPIVPNLSSELDTSNFEDQFTSQQVEGHLVYEEREPQSAMSDEEENHFYFGDFDWCADASHFQ</sequence>
<evidence type="ECO:0000256" key="2">
    <source>
        <dbReference type="ARBA" id="ARBA00022679"/>
    </source>
</evidence>
<dbReference type="SMART" id="SM00133">
    <property type="entry name" value="S_TK_X"/>
    <property type="match status" value="1"/>
</dbReference>
<reference evidence="9 10" key="1">
    <citation type="submission" date="2018-09" db="EMBL/GenBank/DDBJ databases">
        <title>Genomic investigation of the strawberry pathogen Phytophthora fragariae indicates pathogenicity is determined by transcriptional variation in three key races.</title>
        <authorList>
            <person name="Adams T.M."/>
            <person name="Armitage A.D."/>
            <person name="Sobczyk M.K."/>
            <person name="Bates H.J."/>
            <person name="Dunwell J.M."/>
            <person name="Nellist C.F."/>
            <person name="Harrison R.J."/>
        </authorList>
    </citation>
    <scope>NUCLEOTIDE SEQUENCE [LARGE SCALE GENOMIC DNA]</scope>
    <source>
        <strain evidence="9 10">NOV-77</strain>
    </source>
</reference>
<feature type="domain" description="AGC-kinase C-terminal" evidence="8">
    <location>
        <begin position="209"/>
        <end position="289"/>
    </location>
</feature>
<feature type="region of interest" description="Disordered" evidence="7">
    <location>
        <begin position="47"/>
        <end position="73"/>
    </location>
</feature>
<evidence type="ECO:0000313" key="9">
    <source>
        <dbReference type="EMBL" id="KAE9332664.1"/>
    </source>
</evidence>
<feature type="binding site" evidence="6">
    <location>
        <position position="190"/>
    </location>
    <ligand>
        <name>ATP</name>
        <dbReference type="ChEBI" id="CHEBI:30616"/>
    </ligand>
</feature>
<accession>A0A6G0RFU2</accession>
<evidence type="ECO:0000256" key="4">
    <source>
        <dbReference type="ARBA" id="ARBA00022777"/>
    </source>
</evidence>
<keyword evidence="3 6" id="KW-0547">Nucleotide-binding</keyword>
<dbReference type="InterPro" id="IPR000961">
    <property type="entry name" value="AGC-kinase_C"/>
</dbReference>
<feature type="compositionally biased region" description="Low complexity" evidence="7">
    <location>
        <begin position="54"/>
        <end position="63"/>
    </location>
</feature>
<feature type="region of interest" description="Disordered" evidence="7">
    <location>
        <begin position="1"/>
        <end position="21"/>
    </location>
</feature>
<name>A0A6G0RFU2_9STRA</name>
<organism evidence="9 10">
    <name type="scientific">Phytophthora fragariae</name>
    <dbReference type="NCBI Taxonomy" id="53985"/>
    <lineage>
        <taxon>Eukaryota</taxon>
        <taxon>Sar</taxon>
        <taxon>Stramenopiles</taxon>
        <taxon>Oomycota</taxon>
        <taxon>Peronosporomycetes</taxon>
        <taxon>Peronosporales</taxon>
        <taxon>Peronosporaceae</taxon>
        <taxon>Phytophthora</taxon>
    </lineage>
</organism>
<dbReference type="Proteomes" id="UP000486351">
    <property type="component" value="Unassembled WGS sequence"/>
</dbReference>
<keyword evidence="2" id="KW-0808">Transferase</keyword>
<keyword evidence="5 6" id="KW-0067">ATP-binding</keyword>
<keyword evidence="1" id="KW-0723">Serine/threonine-protein kinase</keyword>
<dbReference type="EMBL" id="QXFY01000937">
    <property type="protein sequence ID" value="KAE9332664.1"/>
    <property type="molecule type" value="Genomic_DNA"/>
</dbReference>
<evidence type="ECO:0000256" key="6">
    <source>
        <dbReference type="PROSITE-ProRule" id="PRU10141"/>
    </source>
</evidence>
<protein>
    <recommendedName>
        <fullName evidence="8">AGC-kinase C-terminal domain-containing protein</fullName>
    </recommendedName>
</protein>
<dbReference type="InterPro" id="IPR011009">
    <property type="entry name" value="Kinase-like_dom_sf"/>
</dbReference>
<dbReference type="GO" id="GO:0004674">
    <property type="term" value="F:protein serine/threonine kinase activity"/>
    <property type="evidence" value="ECO:0007669"/>
    <property type="project" value="UniProtKB-KW"/>
</dbReference>
<dbReference type="InterPro" id="IPR017892">
    <property type="entry name" value="Pkinase_C"/>
</dbReference>
<dbReference type="Gene3D" id="3.30.200.20">
    <property type="entry name" value="Phosphorylase Kinase, domain 1"/>
    <property type="match status" value="1"/>
</dbReference>
<proteinExistence type="predicted"/>
<dbReference type="InterPro" id="IPR017441">
    <property type="entry name" value="Protein_kinase_ATP_BS"/>
</dbReference>
<comment type="caution">
    <text evidence="9">The sequence shown here is derived from an EMBL/GenBank/DDBJ whole genome shotgun (WGS) entry which is preliminary data.</text>
</comment>
<dbReference type="AlphaFoldDB" id="A0A6G0RFU2"/>
<keyword evidence="4" id="KW-0418">Kinase</keyword>
<dbReference type="PROSITE" id="PS51285">
    <property type="entry name" value="AGC_KINASE_CTER"/>
    <property type="match status" value="1"/>
</dbReference>
<evidence type="ECO:0000256" key="7">
    <source>
        <dbReference type="SAM" id="MobiDB-lite"/>
    </source>
</evidence>
<evidence type="ECO:0000313" key="10">
    <source>
        <dbReference type="Proteomes" id="UP000486351"/>
    </source>
</evidence>
<evidence type="ECO:0000256" key="5">
    <source>
        <dbReference type="ARBA" id="ARBA00022840"/>
    </source>
</evidence>
<evidence type="ECO:0000256" key="1">
    <source>
        <dbReference type="ARBA" id="ARBA00022527"/>
    </source>
</evidence>
<evidence type="ECO:0000256" key="3">
    <source>
        <dbReference type="ARBA" id="ARBA00022741"/>
    </source>
</evidence>
<evidence type="ECO:0000259" key="8">
    <source>
        <dbReference type="PROSITE" id="PS51285"/>
    </source>
</evidence>
<gene>
    <name evidence="9" type="ORF">PF008_g14847</name>
</gene>
<dbReference type="Pfam" id="PF00433">
    <property type="entry name" value="Pkinase_C"/>
    <property type="match status" value="1"/>
</dbReference>
<dbReference type="GO" id="GO:0005524">
    <property type="term" value="F:ATP binding"/>
    <property type="evidence" value="ECO:0007669"/>
    <property type="project" value="UniProtKB-UniRule"/>
</dbReference>
<dbReference type="PROSITE" id="PS00107">
    <property type="entry name" value="PROTEIN_KINASE_ATP"/>
    <property type="match status" value="1"/>
</dbReference>
<dbReference type="SUPFAM" id="SSF56112">
    <property type="entry name" value="Protein kinase-like (PK-like)"/>
    <property type="match status" value="1"/>
</dbReference>
<feature type="compositionally biased region" description="Polar residues" evidence="7">
    <location>
        <begin position="64"/>
        <end position="73"/>
    </location>
</feature>